<accession>A0A0E9R9P4</accession>
<organism evidence="1">
    <name type="scientific">Anguilla anguilla</name>
    <name type="common">European freshwater eel</name>
    <name type="synonym">Muraena anguilla</name>
    <dbReference type="NCBI Taxonomy" id="7936"/>
    <lineage>
        <taxon>Eukaryota</taxon>
        <taxon>Metazoa</taxon>
        <taxon>Chordata</taxon>
        <taxon>Craniata</taxon>
        <taxon>Vertebrata</taxon>
        <taxon>Euteleostomi</taxon>
        <taxon>Actinopterygii</taxon>
        <taxon>Neopterygii</taxon>
        <taxon>Teleostei</taxon>
        <taxon>Anguilliformes</taxon>
        <taxon>Anguillidae</taxon>
        <taxon>Anguilla</taxon>
    </lineage>
</organism>
<sequence length="40" mass="4627">MSVITEYYLHKNRFHGICKWLIDSFLNLLHGHLGAPTGML</sequence>
<proteinExistence type="predicted"/>
<evidence type="ECO:0000313" key="1">
    <source>
        <dbReference type="EMBL" id="JAH25507.1"/>
    </source>
</evidence>
<reference evidence="1" key="1">
    <citation type="submission" date="2014-11" db="EMBL/GenBank/DDBJ databases">
        <authorList>
            <person name="Amaro Gonzalez C."/>
        </authorList>
    </citation>
    <scope>NUCLEOTIDE SEQUENCE</scope>
</reference>
<dbReference type="AlphaFoldDB" id="A0A0E9R9P4"/>
<reference evidence="1" key="2">
    <citation type="journal article" date="2015" name="Fish Shellfish Immunol.">
        <title>Early steps in the European eel (Anguilla anguilla)-Vibrio vulnificus interaction in the gills: Role of the RtxA13 toxin.</title>
        <authorList>
            <person name="Callol A."/>
            <person name="Pajuelo D."/>
            <person name="Ebbesson L."/>
            <person name="Teles M."/>
            <person name="MacKenzie S."/>
            <person name="Amaro C."/>
        </authorList>
    </citation>
    <scope>NUCLEOTIDE SEQUENCE</scope>
</reference>
<protein>
    <submittedName>
        <fullName evidence="1">Uncharacterized protein</fullName>
    </submittedName>
</protein>
<dbReference type="EMBL" id="GBXM01083070">
    <property type="protein sequence ID" value="JAH25507.1"/>
    <property type="molecule type" value="Transcribed_RNA"/>
</dbReference>
<name>A0A0E9R9P4_ANGAN</name>